<organism evidence="2 3">
    <name type="scientific">Funneliformis mosseae</name>
    <name type="common">Endomycorrhizal fungus</name>
    <name type="synonym">Glomus mosseae</name>
    <dbReference type="NCBI Taxonomy" id="27381"/>
    <lineage>
        <taxon>Eukaryota</taxon>
        <taxon>Fungi</taxon>
        <taxon>Fungi incertae sedis</taxon>
        <taxon>Mucoromycota</taxon>
        <taxon>Glomeromycotina</taxon>
        <taxon>Glomeromycetes</taxon>
        <taxon>Glomerales</taxon>
        <taxon>Glomeraceae</taxon>
        <taxon>Funneliformis</taxon>
    </lineage>
</organism>
<feature type="compositionally biased region" description="Low complexity" evidence="1">
    <location>
        <begin position="1"/>
        <end position="14"/>
    </location>
</feature>
<evidence type="ECO:0000313" key="2">
    <source>
        <dbReference type="EMBL" id="CAG8627514.1"/>
    </source>
</evidence>
<reference evidence="2" key="1">
    <citation type="submission" date="2021-06" db="EMBL/GenBank/DDBJ databases">
        <authorList>
            <person name="Kallberg Y."/>
            <person name="Tangrot J."/>
            <person name="Rosling A."/>
        </authorList>
    </citation>
    <scope>NUCLEOTIDE SEQUENCE</scope>
    <source>
        <strain evidence="2">87-6 pot B 2015</strain>
    </source>
</reference>
<accession>A0A9N9D5D7</accession>
<name>A0A9N9D5D7_FUNMO</name>
<keyword evidence="3" id="KW-1185">Reference proteome</keyword>
<feature type="region of interest" description="Disordered" evidence="1">
    <location>
        <begin position="1"/>
        <end position="103"/>
    </location>
</feature>
<feature type="compositionally biased region" description="Basic and acidic residues" evidence="1">
    <location>
        <begin position="15"/>
        <end position="43"/>
    </location>
</feature>
<gene>
    <name evidence="2" type="ORF">FMOSSE_LOCUS10316</name>
</gene>
<feature type="compositionally biased region" description="Low complexity" evidence="1">
    <location>
        <begin position="70"/>
        <end position="80"/>
    </location>
</feature>
<proteinExistence type="predicted"/>
<dbReference type="EMBL" id="CAJVPP010003356">
    <property type="protein sequence ID" value="CAG8627514.1"/>
    <property type="molecule type" value="Genomic_DNA"/>
</dbReference>
<evidence type="ECO:0000256" key="1">
    <source>
        <dbReference type="SAM" id="MobiDB-lite"/>
    </source>
</evidence>
<sequence>MGNSGSISGGSFNFSEHKSKRNQEENNNEESKRRKMDGEDYKPYFHVKIPPPRVVIPPHPPRTPEQQIFSSSSIVSPTTRSESEETDNDDSDADDRDPKNFTFDEFIDGKDEYVDRDCVDDDDDDQERVFLNDSDGSDNFYDNPYMFQEINISALFASYRSNACQIARESGLSIETDYCEILSLSYILLLQVDKFSDLQIQEFSRDTLEQLRKNMRNSYAVKTKVAPDVKALFREYIEIALDEDLGLEDVEKAIEGSFAKSFQDTTDQKKFGIMRFIFLQLVKNIPINPLDDLLTSMSSKVRKLANFDPSRAKQPDMIGNIVNNNKSSYEMMFGEITGEGKNNKAKKNNLDLVRLGVFMKDALDILVKKLGKDRIVFSWQSIVTSWTGYIMVLVAPGLYLMIDVGHTELPKSFQTCGQFINGIDNLFTFAGKYKCEVKRTRDDINRMKEQKKDDDSIEAIKWCRATLGTSQFRKLVKRT</sequence>
<protein>
    <submittedName>
        <fullName evidence="2">1758_t:CDS:1</fullName>
    </submittedName>
</protein>
<dbReference type="Proteomes" id="UP000789375">
    <property type="component" value="Unassembled WGS sequence"/>
</dbReference>
<evidence type="ECO:0000313" key="3">
    <source>
        <dbReference type="Proteomes" id="UP000789375"/>
    </source>
</evidence>
<comment type="caution">
    <text evidence="2">The sequence shown here is derived from an EMBL/GenBank/DDBJ whole genome shotgun (WGS) entry which is preliminary data.</text>
</comment>
<feature type="compositionally biased region" description="Pro residues" evidence="1">
    <location>
        <begin position="49"/>
        <end position="63"/>
    </location>
</feature>
<feature type="compositionally biased region" description="Acidic residues" evidence="1">
    <location>
        <begin position="84"/>
        <end position="95"/>
    </location>
</feature>
<dbReference type="AlphaFoldDB" id="A0A9N9D5D7"/>